<evidence type="ECO:0000313" key="1">
    <source>
        <dbReference type="EMBL" id="GAA4650697.1"/>
    </source>
</evidence>
<dbReference type="EMBL" id="BAABFL010000414">
    <property type="protein sequence ID" value="GAA4650697.1"/>
    <property type="molecule type" value="Genomic_DNA"/>
</dbReference>
<proteinExistence type="predicted"/>
<keyword evidence="2" id="KW-1185">Reference proteome</keyword>
<reference evidence="2" key="1">
    <citation type="journal article" date="2019" name="Int. J. Syst. Evol. Microbiol.">
        <title>The Global Catalogue of Microorganisms (GCM) 10K type strain sequencing project: providing services to taxonomists for standard genome sequencing and annotation.</title>
        <authorList>
            <consortium name="The Broad Institute Genomics Platform"/>
            <consortium name="The Broad Institute Genome Sequencing Center for Infectious Disease"/>
            <person name="Wu L."/>
            <person name="Ma J."/>
        </authorList>
    </citation>
    <scope>NUCLEOTIDE SEQUENCE [LARGE SCALE GENOMIC DNA]</scope>
    <source>
        <strain evidence="2">JCM 17805</strain>
    </source>
</reference>
<organism evidence="1 2">
    <name type="scientific">Kistimonas scapharcae</name>
    <dbReference type="NCBI Taxonomy" id="1036133"/>
    <lineage>
        <taxon>Bacteria</taxon>
        <taxon>Pseudomonadati</taxon>
        <taxon>Pseudomonadota</taxon>
        <taxon>Gammaproteobacteria</taxon>
        <taxon>Oceanospirillales</taxon>
        <taxon>Endozoicomonadaceae</taxon>
        <taxon>Kistimonas</taxon>
    </lineage>
</organism>
<gene>
    <name evidence="1" type="ORF">GCM10023116_29800</name>
</gene>
<dbReference type="Proteomes" id="UP001500604">
    <property type="component" value="Unassembled WGS sequence"/>
</dbReference>
<protein>
    <submittedName>
        <fullName evidence="1">Uncharacterized protein</fullName>
    </submittedName>
</protein>
<evidence type="ECO:0000313" key="2">
    <source>
        <dbReference type="Proteomes" id="UP001500604"/>
    </source>
</evidence>
<comment type="caution">
    <text evidence="1">The sequence shown here is derived from an EMBL/GenBank/DDBJ whole genome shotgun (WGS) entry which is preliminary data.</text>
</comment>
<accession>A0ABP8V482</accession>
<sequence>MKKKAKQVMPDNMVMSILVDFCGGYVLPSPHCWQMLSWKKKKSADSASNPVPMFSKKK</sequence>
<name>A0ABP8V482_9GAMM</name>